<dbReference type="PANTHER" id="PTHR33387:SF3">
    <property type="entry name" value="DUF985 DOMAIN-CONTAINING PROTEIN"/>
    <property type="match status" value="1"/>
</dbReference>
<dbReference type="SUPFAM" id="SSF51182">
    <property type="entry name" value="RmlC-like cupins"/>
    <property type="match status" value="1"/>
</dbReference>
<accession>A0A1V8SGW7</accession>
<sequence length="222" mass="24680">MASPFLLKPTFTPSSPAPPESPYLKSLISHLSLQPHPEGGYFVETDRDTLRVPNPFDPWDPNSTRSASTSIHYLLTPSSPLGHFHRNKGRTVHTLHKGRGVYVLVHADEVAAEECAGGYGGDGLSERERWTGKARVEVFVVGMDLLKGERCQWIVNGGKYKCSYLVADEDGGNSSEGLLISETVVPGFEYEDHDFMTKARLEMLVRAEQAKEMDWMLRKTAS</sequence>
<name>A0A1V8SGW7_9PEZI</name>
<dbReference type="CDD" id="cd06121">
    <property type="entry name" value="cupin_YML079wp"/>
    <property type="match status" value="1"/>
</dbReference>
<dbReference type="InterPro" id="IPR009327">
    <property type="entry name" value="Cupin_DUF985"/>
</dbReference>
<dbReference type="PANTHER" id="PTHR33387">
    <property type="entry name" value="RMLC-LIKE JELLY ROLL FOLD PROTEIN"/>
    <property type="match status" value="1"/>
</dbReference>
<protein>
    <recommendedName>
        <fullName evidence="1">DUF985 domain-containing protein</fullName>
    </recommendedName>
</protein>
<evidence type="ECO:0000313" key="3">
    <source>
        <dbReference type="Proteomes" id="UP000192596"/>
    </source>
</evidence>
<comment type="caution">
    <text evidence="2">The sequence shown here is derived from an EMBL/GenBank/DDBJ whole genome shotgun (WGS) entry which is preliminary data.</text>
</comment>
<evidence type="ECO:0000259" key="1">
    <source>
        <dbReference type="Pfam" id="PF06172"/>
    </source>
</evidence>
<keyword evidence="3" id="KW-1185">Reference proteome</keyword>
<dbReference type="FunCoup" id="A0A1V8SGW7">
    <property type="interactions" value="167"/>
</dbReference>
<dbReference type="InParanoid" id="A0A1V8SGW7"/>
<dbReference type="Proteomes" id="UP000192596">
    <property type="component" value="Unassembled WGS sequence"/>
</dbReference>
<gene>
    <name evidence="2" type="ORF">B0A48_15662</name>
</gene>
<dbReference type="InterPro" id="IPR039935">
    <property type="entry name" value="YML079W-like"/>
</dbReference>
<dbReference type="EMBL" id="NAJO01000046">
    <property type="protein sequence ID" value="OQN98394.1"/>
    <property type="molecule type" value="Genomic_DNA"/>
</dbReference>
<dbReference type="InterPro" id="IPR014710">
    <property type="entry name" value="RmlC-like_jellyroll"/>
</dbReference>
<dbReference type="AlphaFoldDB" id="A0A1V8SGW7"/>
<dbReference type="InterPro" id="IPR011051">
    <property type="entry name" value="RmlC_Cupin_sf"/>
</dbReference>
<dbReference type="Pfam" id="PF06172">
    <property type="entry name" value="Cupin_5"/>
    <property type="match status" value="1"/>
</dbReference>
<dbReference type="Gene3D" id="2.60.120.10">
    <property type="entry name" value="Jelly Rolls"/>
    <property type="match status" value="1"/>
</dbReference>
<feature type="domain" description="DUF985" evidence="1">
    <location>
        <begin position="26"/>
        <end position="196"/>
    </location>
</feature>
<reference evidence="3" key="1">
    <citation type="submission" date="2017-03" db="EMBL/GenBank/DDBJ databases">
        <title>Genomes of endolithic fungi from Antarctica.</title>
        <authorList>
            <person name="Coleine C."/>
            <person name="Masonjones S."/>
            <person name="Stajich J.E."/>
        </authorList>
    </citation>
    <scope>NUCLEOTIDE SEQUENCE [LARGE SCALE GENOMIC DNA]</scope>
    <source>
        <strain evidence="3">CCFEE 5527</strain>
    </source>
</reference>
<evidence type="ECO:0000313" key="2">
    <source>
        <dbReference type="EMBL" id="OQN98394.1"/>
    </source>
</evidence>
<organism evidence="2 3">
    <name type="scientific">Cryoendolithus antarcticus</name>
    <dbReference type="NCBI Taxonomy" id="1507870"/>
    <lineage>
        <taxon>Eukaryota</taxon>
        <taxon>Fungi</taxon>
        <taxon>Dikarya</taxon>
        <taxon>Ascomycota</taxon>
        <taxon>Pezizomycotina</taxon>
        <taxon>Dothideomycetes</taxon>
        <taxon>Dothideomycetidae</taxon>
        <taxon>Cladosporiales</taxon>
        <taxon>Cladosporiaceae</taxon>
        <taxon>Cryoendolithus</taxon>
    </lineage>
</organism>
<proteinExistence type="predicted"/>
<dbReference type="OrthoDB" id="6614653at2759"/>